<feature type="transmembrane region" description="Helical" evidence="3">
    <location>
        <begin position="184"/>
        <end position="204"/>
    </location>
</feature>
<dbReference type="Proteomes" id="UP000199416">
    <property type="component" value="Unassembled WGS sequence"/>
</dbReference>
<dbReference type="STRING" id="1190417.SAMN05660690_3611"/>
<dbReference type="PANTHER" id="PTHR30487">
    <property type="entry name" value="TYPE 4 PREPILIN-LIKE PROTEINS LEADER PEPTIDE-PROCESSING ENZYME"/>
    <property type="match status" value="1"/>
</dbReference>
<dbReference type="PANTHER" id="PTHR30487:SF0">
    <property type="entry name" value="PREPILIN LEADER PEPTIDASE_N-METHYLTRANSFERASE-RELATED"/>
    <property type="match status" value="1"/>
</dbReference>
<keyword evidence="3" id="KW-0812">Transmembrane</keyword>
<accession>A0A1G6SJ71</accession>
<dbReference type="AlphaFoldDB" id="A0A1G6SJ71"/>
<reference evidence="6" key="1">
    <citation type="submission" date="2016-10" db="EMBL/GenBank/DDBJ databases">
        <authorList>
            <person name="Varghese N."/>
            <person name="Submissions S."/>
        </authorList>
    </citation>
    <scope>NUCLEOTIDE SEQUENCE [LARGE SCALE GENOMIC DNA]</scope>
    <source>
        <strain evidence="6">DSM 45421</strain>
    </source>
</reference>
<gene>
    <name evidence="5" type="ORF">SAMN05660690_3611</name>
</gene>
<feature type="transmembrane region" description="Helical" evidence="3">
    <location>
        <begin position="155"/>
        <end position="177"/>
    </location>
</feature>
<dbReference type="GO" id="GO:0032259">
    <property type="term" value="P:methylation"/>
    <property type="evidence" value="ECO:0007669"/>
    <property type="project" value="UniProtKB-KW"/>
</dbReference>
<dbReference type="GO" id="GO:0008168">
    <property type="term" value="F:methyltransferase activity"/>
    <property type="evidence" value="ECO:0007669"/>
    <property type="project" value="UniProtKB-KW"/>
</dbReference>
<dbReference type="EMBL" id="FMZF01000005">
    <property type="protein sequence ID" value="SDD16197.1"/>
    <property type="molecule type" value="Genomic_DNA"/>
</dbReference>
<name>A0A1G6SJ71_9ACTN</name>
<keyword evidence="3" id="KW-1133">Transmembrane helix</keyword>
<evidence type="ECO:0000256" key="2">
    <source>
        <dbReference type="SAM" id="MobiDB-lite"/>
    </source>
</evidence>
<keyword evidence="3" id="KW-0472">Membrane</keyword>
<evidence type="ECO:0000313" key="5">
    <source>
        <dbReference type="EMBL" id="SDD16197.1"/>
    </source>
</evidence>
<dbReference type="Pfam" id="PF01478">
    <property type="entry name" value="Peptidase_A24"/>
    <property type="match status" value="1"/>
</dbReference>
<dbReference type="GO" id="GO:0006465">
    <property type="term" value="P:signal peptide processing"/>
    <property type="evidence" value="ECO:0007669"/>
    <property type="project" value="TreeGrafter"/>
</dbReference>
<feature type="compositionally biased region" description="Basic and acidic residues" evidence="2">
    <location>
        <begin position="7"/>
        <end position="33"/>
    </location>
</feature>
<keyword evidence="6" id="KW-1185">Reference proteome</keyword>
<evidence type="ECO:0000259" key="4">
    <source>
        <dbReference type="Pfam" id="PF01478"/>
    </source>
</evidence>
<evidence type="ECO:0000313" key="6">
    <source>
        <dbReference type="Proteomes" id="UP000199416"/>
    </source>
</evidence>
<dbReference type="GO" id="GO:0005886">
    <property type="term" value="C:plasma membrane"/>
    <property type="evidence" value="ECO:0007669"/>
    <property type="project" value="TreeGrafter"/>
</dbReference>
<feature type="transmembrane region" description="Helical" evidence="3">
    <location>
        <begin position="259"/>
        <end position="276"/>
    </location>
</feature>
<dbReference type="Gene3D" id="1.20.120.1220">
    <property type="match status" value="1"/>
</dbReference>
<evidence type="ECO:0000256" key="1">
    <source>
        <dbReference type="ARBA" id="ARBA00005801"/>
    </source>
</evidence>
<sequence>MLPDGDDGPRAARCDGCAVRDGRDDRGEADAGRPGRGAALCHRADRARPPPPDRPVTGVVLAVAAVLGAAVGALVDRAAARFPWPRPATVGGVLRGSGGAAPPGVLPVATAALFALVALRFGATAELAAWLWFAAAGVLLGVIDLRERLLPDRVLAPAVAGSAVLLAVAAAAGDAWLDLGRAALGAVVLFTALLALALAAPGQLGMGDVKLGVLLGLHLGWLGWPALLLGVLAAFVVQAAVSLVLLAARRVGRRSELPFGPALLLGALLTATWTAGLA</sequence>
<feature type="transmembrane region" description="Helical" evidence="3">
    <location>
        <begin position="127"/>
        <end position="143"/>
    </location>
</feature>
<keyword evidence="5" id="KW-0489">Methyltransferase</keyword>
<organism evidence="5 6">
    <name type="scientific">Geodermatophilus telluris</name>
    <dbReference type="NCBI Taxonomy" id="1190417"/>
    <lineage>
        <taxon>Bacteria</taxon>
        <taxon>Bacillati</taxon>
        <taxon>Actinomycetota</taxon>
        <taxon>Actinomycetes</taxon>
        <taxon>Geodermatophilales</taxon>
        <taxon>Geodermatophilaceae</taxon>
        <taxon>Geodermatophilus</taxon>
    </lineage>
</organism>
<feature type="region of interest" description="Disordered" evidence="2">
    <location>
        <begin position="1"/>
        <end position="53"/>
    </location>
</feature>
<feature type="transmembrane region" description="Helical" evidence="3">
    <location>
        <begin position="56"/>
        <end position="80"/>
    </location>
</feature>
<comment type="similarity">
    <text evidence="1">Belongs to the peptidase A24 family.</text>
</comment>
<feature type="domain" description="Prepilin type IV endopeptidase peptidase" evidence="4">
    <location>
        <begin position="133"/>
        <end position="241"/>
    </location>
</feature>
<dbReference type="GO" id="GO:0004190">
    <property type="term" value="F:aspartic-type endopeptidase activity"/>
    <property type="evidence" value="ECO:0007669"/>
    <property type="project" value="InterPro"/>
</dbReference>
<feature type="transmembrane region" description="Helical" evidence="3">
    <location>
        <begin position="224"/>
        <end position="247"/>
    </location>
</feature>
<proteinExistence type="inferred from homology"/>
<feature type="transmembrane region" description="Helical" evidence="3">
    <location>
        <begin position="100"/>
        <end position="120"/>
    </location>
</feature>
<dbReference type="InterPro" id="IPR000045">
    <property type="entry name" value="Prepilin_IV_endopep_pep"/>
</dbReference>
<dbReference type="InterPro" id="IPR050882">
    <property type="entry name" value="Prepilin_peptidase/N-MTase"/>
</dbReference>
<keyword evidence="5" id="KW-0808">Transferase</keyword>
<evidence type="ECO:0000256" key="3">
    <source>
        <dbReference type="SAM" id="Phobius"/>
    </source>
</evidence>
<protein>
    <submittedName>
        <fullName evidence="5">Leader peptidase (Prepilin peptidase) / N-methyltransferase</fullName>
    </submittedName>
</protein>